<evidence type="ECO:0000313" key="8">
    <source>
        <dbReference type="Proteomes" id="UP001149090"/>
    </source>
</evidence>
<dbReference type="GO" id="GO:0005737">
    <property type="term" value="C:cytoplasm"/>
    <property type="evidence" value="ECO:0007669"/>
    <property type="project" value="InterPro"/>
</dbReference>
<keyword evidence="8" id="KW-1185">Reference proteome</keyword>
<organism evidence="7 8">
    <name type="scientific">Anaeramoeba ignava</name>
    <name type="common">Anaerobic marine amoeba</name>
    <dbReference type="NCBI Taxonomy" id="1746090"/>
    <lineage>
        <taxon>Eukaryota</taxon>
        <taxon>Metamonada</taxon>
        <taxon>Anaeramoebidae</taxon>
        <taxon>Anaeramoeba</taxon>
    </lineage>
</organism>
<comment type="pathway">
    <text evidence="1">Cofactor biosynthesis; NAD(+) biosynthesis.</text>
</comment>
<gene>
    <name evidence="7" type="ORF">M0811_00437</name>
</gene>
<feature type="domain" description="NAD/GMP synthase" evidence="6">
    <location>
        <begin position="101"/>
        <end position="356"/>
    </location>
</feature>
<proteinExistence type="predicted"/>
<protein>
    <submittedName>
        <fullName evidence="7">Glutamine-dependent NAD(+) synthetase</fullName>
    </submittedName>
</protein>
<evidence type="ECO:0000256" key="5">
    <source>
        <dbReference type="ARBA" id="ARBA00023027"/>
    </source>
</evidence>
<sequence>MLTTITQKFKTGIKRKIIEKTILNQINQRMISKLMNEINLKKEIKEIKEIKQKIFQNSFSTKKKTESKIIFSMHQELEAKLEEFRKKRNFDPETFCDKKGEMLNEYMKKFGLKACVIAISGGIDSAVCFALCMHAKKLKDSPIERVLGITLPIHSTPSHIQRAFDLGKAFDNEVVSVDQTEIHDKLSEIVEKAIGCEKPSKFARGQFRSYQRTPINYFATQILGSMGLPAIVIGTGNKDEDGYLRYFCKAGDGVVDVQLIADLHKNEVRQVAKQLGVIESIILAPPSADLWEGQTDEDEIGFSYDFVELITDFNDLSTEEQKDFRKSLGLEARQQFDKVFEKAKEIHRKNAHKVNFPVNLNLL</sequence>
<dbReference type="AlphaFoldDB" id="A0A9Q0LQD5"/>
<reference evidence="7" key="1">
    <citation type="submission" date="2022-10" db="EMBL/GenBank/DDBJ databases">
        <title>Novel sulphate-reducing endosymbionts in the free-living metamonad Anaeramoeba.</title>
        <authorList>
            <person name="Jerlstrom-Hultqvist J."/>
            <person name="Cepicka I."/>
            <person name="Gallot-Lavallee L."/>
            <person name="Salas-Leiva D."/>
            <person name="Curtis B.A."/>
            <person name="Zahonova K."/>
            <person name="Pipaliya S."/>
            <person name="Dacks J."/>
            <person name="Roger A.J."/>
        </authorList>
    </citation>
    <scope>NUCLEOTIDE SEQUENCE</scope>
    <source>
        <strain evidence="7">BMAN</strain>
    </source>
</reference>
<dbReference type="InterPro" id="IPR003694">
    <property type="entry name" value="NAD_synthase"/>
</dbReference>
<dbReference type="InterPro" id="IPR014729">
    <property type="entry name" value="Rossmann-like_a/b/a_fold"/>
</dbReference>
<dbReference type="Pfam" id="PF02540">
    <property type="entry name" value="NAD_synthase"/>
    <property type="match status" value="1"/>
</dbReference>
<keyword evidence="5" id="KW-0520">NAD</keyword>
<evidence type="ECO:0000313" key="7">
    <source>
        <dbReference type="EMBL" id="KAJ5077117.1"/>
    </source>
</evidence>
<dbReference type="GO" id="GO:0003952">
    <property type="term" value="F:NAD+ synthase (glutamine-hydrolyzing) activity"/>
    <property type="evidence" value="ECO:0007669"/>
    <property type="project" value="InterPro"/>
</dbReference>
<dbReference type="SUPFAM" id="SSF52402">
    <property type="entry name" value="Adenine nucleotide alpha hydrolases-like"/>
    <property type="match status" value="1"/>
</dbReference>
<dbReference type="Proteomes" id="UP001149090">
    <property type="component" value="Unassembled WGS sequence"/>
</dbReference>
<evidence type="ECO:0000256" key="1">
    <source>
        <dbReference type="ARBA" id="ARBA00004790"/>
    </source>
</evidence>
<accession>A0A9Q0LQD5</accession>
<dbReference type="GO" id="GO:0004359">
    <property type="term" value="F:glutaminase activity"/>
    <property type="evidence" value="ECO:0007669"/>
    <property type="project" value="InterPro"/>
</dbReference>
<keyword evidence="2" id="KW-0436">Ligase</keyword>
<evidence type="ECO:0000256" key="3">
    <source>
        <dbReference type="ARBA" id="ARBA00022741"/>
    </source>
</evidence>
<keyword evidence="3" id="KW-0547">Nucleotide-binding</keyword>
<evidence type="ECO:0000256" key="4">
    <source>
        <dbReference type="ARBA" id="ARBA00022840"/>
    </source>
</evidence>
<name>A0A9Q0LQD5_ANAIG</name>
<comment type="caution">
    <text evidence="7">The sequence shown here is derived from an EMBL/GenBank/DDBJ whole genome shotgun (WGS) entry which is preliminary data.</text>
</comment>
<dbReference type="EMBL" id="JAPDFW010000059">
    <property type="protein sequence ID" value="KAJ5077117.1"/>
    <property type="molecule type" value="Genomic_DNA"/>
</dbReference>
<dbReference type="OrthoDB" id="2020662at2759"/>
<dbReference type="PANTHER" id="PTHR23090">
    <property type="entry name" value="NH 3 /GLUTAMINE-DEPENDENT NAD + SYNTHETASE"/>
    <property type="match status" value="1"/>
</dbReference>
<dbReference type="CDD" id="cd00553">
    <property type="entry name" value="NAD_synthase"/>
    <property type="match status" value="1"/>
</dbReference>
<keyword evidence="4" id="KW-0067">ATP-binding</keyword>
<dbReference type="GO" id="GO:0005524">
    <property type="term" value="F:ATP binding"/>
    <property type="evidence" value="ECO:0007669"/>
    <property type="project" value="UniProtKB-KW"/>
</dbReference>
<dbReference type="GO" id="GO:0009435">
    <property type="term" value="P:NAD+ biosynthetic process"/>
    <property type="evidence" value="ECO:0007669"/>
    <property type="project" value="InterPro"/>
</dbReference>
<dbReference type="Gene3D" id="3.40.50.620">
    <property type="entry name" value="HUPs"/>
    <property type="match status" value="1"/>
</dbReference>
<dbReference type="InterPro" id="IPR022310">
    <property type="entry name" value="NAD/GMP_synthase"/>
</dbReference>
<evidence type="ECO:0000259" key="6">
    <source>
        <dbReference type="Pfam" id="PF02540"/>
    </source>
</evidence>
<dbReference type="NCBIfam" id="TIGR00552">
    <property type="entry name" value="nadE"/>
    <property type="match status" value="1"/>
</dbReference>
<dbReference type="OMA" id="NKDEDFY"/>
<dbReference type="PANTHER" id="PTHR23090:SF9">
    <property type="entry name" value="GLUTAMINE-DEPENDENT NAD(+) SYNTHETASE"/>
    <property type="match status" value="1"/>
</dbReference>
<evidence type="ECO:0000256" key="2">
    <source>
        <dbReference type="ARBA" id="ARBA00022598"/>
    </source>
</evidence>